<feature type="transmembrane region" description="Helical" evidence="7">
    <location>
        <begin position="153"/>
        <end position="175"/>
    </location>
</feature>
<comment type="similarity">
    <text evidence="2">Belongs to the DedA family.</text>
</comment>
<dbReference type="RefSeq" id="WP_100743491.1">
    <property type="nucleotide sequence ID" value="NZ_NPDX01000001.1"/>
</dbReference>
<evidence type="ECO:0000256" key="7">
    <source>
        <dbReference type="SAM" id="Phobius"/>
    </source>
</evidence>
<protein>
    <submittedName>
        <fullName evidence="9">SNARE-like domain protein</fullName>
    </submittedName>
</protein>
<dbReference type="AlphaFoldDB" id="A0A2N0AQR1"/>
<keyword evidence="4 7" id="KW-0812">Transmembrane</keyword>
<feature type="transmembrane region" description="Helical" evidence="7">
    <location>
        <begin position="30"/>
        <end position="53"/>
    </location>
</feature>
<evidence type="ECO:0000256" key="3">
    <source>
        <dbReference type="ARBA" id="ARBA00022475"/>
    </source>
</evidence>
<evidence type="ECO:0000256" key="1">
    <source>
        <dbReference type="ARBA" id="ARBA00004651"/>
    </source>
</evidence>
<evidence type="ECO:0000259" key="8">
    <source>
        <dbReference type="Pfam" id="PF09335"/>
    </source>
</evidence>
<evidence type="ECO:0000256" key="5">
    <source>
        <dbReference type="ARBA" id="ARBA00022989"/>
    </source>
</evidence>
<dbReference type="SUPFAM" id="SSF56059">
    <property type="entry name" value="Glutathione synthetase ATP-binding domain-like"/>
    <property type="match status" value="1"/>
</dbReference>
<name>A0A2N0AQR1_9LEPT</name>
<dbReference type="OrthoDB" id="9775266at2"/>
<comment type="caution">
    <text evidence="9">The sequence shown here is derived from an EMBL/GenBank/DDBJ whole genome shotgun (WGS) entry which is preliminary data.</text>
</comment>
<reference evidence="9 10" key="1">
    <citation type="submission" date="2017-07" db="EMBL/GenBank/DDBJ databases">
        <title>Leptospira spp. isolated from tropical soils.</title>
        <authorList>
            <person name="Thibeaux R."/>
            <person name="Iraola G."/>
            <person name="Ferres I."/>
            <person name="Bierque E."/>
            <person name="Girault D."/>
            <person name="Soupe-Gilbert M.-E."/>
            <person name="Picardeau M."/>
            <person name="Goarant C."/>
        </authorList>
    </citation>
    <scope>NUCLEOTIDE SEQUENCE [LARGE SCALE GENOMIC DNA]</scope>
    <source>
        <strain evidence="9 10">FH2-B-A1</strain>
    </source>
</reference>
<dbReference type="PANTHER" id="PTHR30353:SF15">
    <property type="entry name" value="INNER MEMBRANE PROTEIN YABI"/>
    <property type="match status" value="1"/>
</dbReference>
<dbReference type="InterPro" id="IPR032818">
    <property type="entry name" value="DedA-like"/>
</dbReference>
<feature type="transmembrane region" description="Helical" evidence="7">
    <location>
        <begin position="119"/>
        <end position="141"/>
    </location>
</feature>
<feature type="transmembrane region" description="Helical" evidence="7">
    <location>
        <begin position="195"/>
        <end position="214"/>
    </location>
</feature>
<dbReference type="InterPro" id="IPR032816">
    <property type="entry name" value="VTT_dom"/>
</dbReference>
<evidence type="ECO:0000256" key="2">
    <source>
        <dbReference type="ARBA" id="ARBA00010792"/>
    </source>
</evidence>
<keyword evidence="3" id="KW-1003">Cell membrane</keyword>
<dbReference type="PANTHER" id="PTHR30353">
    <property type="entry name" value="INNER MEMBRANE PROTEIN DEDA-RELATED"/>
    <property type="match status" value="1"/>
</dbReference>
<dbReference type="EMBL" id="NPDX01000001">
    <property type="protein sequence ID" value="PJZ86623.1"/>
    <property type="molecule type" value="Genomic_DNA"/>
</dbReference>
<dbReference type="GO" id="GO:0005886">
    <property type="term" value="C:plasma membrane"/>
    <property type="evidence" value="ECO:0007669"/>
    <property type="project" value="UniProtKB-SubCell"/>
</dbReference>
<proteinExistence type="inferred from homology"/>
<evidence type="ECO:0000256" key="6">
    <source>
        <dbReference type="ARBA" id="ARBA00023136"/>
    </source>
</evidence>
<keyword evidence="5 7" id="KW-1133">Transmembrane helix</keyword>
<keyword evidence="10" id="KW-1185">Reference proteome</keyword>
<evidence type="ECO:0000313" key="9">
    <source>
        <dbReference type="EMBL" id="PJZ86623.1"/>
    </source>
</evidence>
<keyword evidence="6 7" id="KW-0472">Membrane</keyword>
<evidence type="ECO:0000256" key="4">
    <source>
        <dbReference type="ARBA" id="ARBA00022692"/>
    </source>
</evidence>
<dbReference type="Pfam" id="PF09335">
    <property type="entry name" value="VTT_dom"/>
    <property type="match status" value="1"/>
</dbReference>
<dbReference type="Proteomes" id="UP000232145">
    <property type="component" value="Unassembled WGS sequence"/>
</dbReference>
<gene>
    <name evidence="9" type="ORF">CH364_09600</name>
</gene>
<feature type="domain" description="VTT" evidence="8">
    <location>
        <begin position="16"/>
        <end position="138"/>
    </location>
</feature>
<accession>A0A2N0AQR1</accession>
<sequence>MTLLSIFFATFVSEDLTCIAAGILAKEGKLSLSLAIFFTGLGIFVGDCILYFLGLAIRKGLVQWSFLTNLRQKIENGKFVGEWKLHYRKSIFLSRFLPGTRLTLYLSSGFFALPFFPFLYTSFIAVSIWTTAFVTLVYLYGNILDQYLNHNHTIFFSFVFGFSFYFIYKLFRIGLNPSERDQFLLNLSKLKTLEFWPAPLFYLPLVPYLFYLAIRYKGIRYITIVNPGILASGIAGESKSEILDLIPSETVASSLLVSKIDTNPLDKIQNWMNSEKLQFPIIAKPDKGERGFLIQKVYSIESCRDLIQTYPIDWLFQEYQEGPFEVGVFYYRFPNQEEGRIFSITDKIFPKITGDGISDLETLIKNHQRFRFQSKAHFEHNKHRLNEVLPLGETTSIGSIGNHIQGCMFQDGDHWRTKEMEKKIISIGDSIPGFYFGRFDIRFSDPNQFRTGRGFKIIELNGATSESTNLYDPNFSISQSYSLLFGQWKILFQIGYENDKRGVPLFPYLDLFKLVKNHRNYRKLYSTPESK</sequence>
<feature type="transmembrane region" description="Helical" evidence="7">
    <location>
        <begin position="92"/>
        <end position="113"/>
    </location>
</feature>
<organism evidence="9 10">
    <name type="scientific">Leptospira harrisiae</name>
    <dbReference type="NCBI Taxonomy" id="2023189"/>
    <lineage>
        <taxon>Bacteria</taxon>
        <taxon>Pseudomonadati</taxon>
        <taxon>Spirochaetota</taxon>
        <taxon>Spirochaetia</taxon>
        <taxon>Leptospirales</taxon>
        <taxon>Leptospiraceae</taxon>
        <taxon>Leptospira</taxon>
    </lineage>
</organism>
<comment type="subcellular location">
    <subcellularLocation>
        <location evidence="1">Cell membrane</location>
        <topology evidence="1">Multi-pass membrane protein</topology>
    </subcellularLocation>
</comment>
<evidence type="ECO:0000313" key="10">
    <source>
        <dbReference type="Proteomes" id="UP000232145"/>
    </source>
</evidence>